<accession>A0A126V0L7</accession>
<dbReference type="PANTHER" id="PTHR30502">
    <property type="entry name" value="2-KETO-3-DEOXY-L-RHAMNONATE ALDOLASE"/>
    <property type="match status" value="1"/>
</dbReference>
<evidence type="ECO:0000259" key="4">
    <source>
        <dbReference type="Pfam" id="PF03328"/>
    </source>
</evidence>
<keyword evidence="3" id="KW-0456">Lyase</keyword>
<dbReference type="SUPFAM" id="SSF51621">
    <property type="entry name" value="Phosphoenolpyruvate/pyruvate domain"/>
    <property type="match status" value="1"/>
</dbReference>
<dbReference type="PANTHER" id="PTHR30502:SF0">
    <property type="entry name" value="PHOSPHOENOLPYRUVATE CARBOXYLASE FAMILY PROTEIN"/>
    <property type="match status" value="1"/>
</dbReference>
<dbReference type="GO" id="GO:0046872">
    <property type="term" value="F:metal ion binding"/>
    <property type="evidence" value="ECO:0007669"/>
    <property type="project" value="UniProtKB-KW"/>
</dbReference>
<evidence type="ECO:0000313" key="6">
    <source>
        <dbReference type="Proteomes" id="UP000070371"/>
    </source>
</evidence>
<comment type="similarity">
    <text evidence="1">Belongs to the HpcH/HpaI aldolase family.</text>
</comment>
<dbReference type="STRING" id="1579316.RC74_11670"/>
<dbReference type="InterPro" id="IPR005000">
    <property type="entry name" value="Aldolase/citrate-lyase_domain"/>
</dbReference>
<keyword evidence="2" id="KW-0479">Metal-binding</keyword>
<name>A0A126V0L7_9RHOB</name>
<dbReference type="Gene3D" id="3.20.20.60">
    <property type="entry name" value="Phosphoenolpyruvate-binding domains"/>
    <property type="match status" value="1"/>
</dbReference>
<evidence type="ECO:0000256" key="2">
    <source>
        <dbReference type="ARBA" id="ARBA00022723"/>
    </source>
</evidence>
<evidence type="ECO:0000256" key="3">
    <source>
        <dbReference type="ARBA" id="ARBA00023239"/>
    </source>
</evidence>
<dbReference type="Pfam" id="PF03328">
    <property type="entry name" value="HpcH_HpaI"/>
    <property type="match status" value="1"/>
</dbReference>
<evidence type="ECO:0000256" key="1">
    <source>
        <dbReference type="ARBA" id="ARBA00005568"/>
    </source>
</evidence>
<gene>
    <name evidence="5" type="ORF">RC74_11670</name>
</gene>
<keyword evidence="6" id="KW-1185">Reference proteome</keyword>
<dbReference type="InterPro" id="IPR040442">
    <property type="entry name" value="Pyrv_kinase-like_dom_sf"/>
</dbReference>
<dbReference type="InterPro" id="IPR050251">
    <property type="entry name" value="HpcH-HpaI_aldolase"/>
</dbReference>
<sequence length="246" mass="25541">MTYLRNAVAKRVPLRGPFVALPTPMSVEIVAGAKPDFICIDTEHSPISDGLLTNMVRAADLARIPALVRVRSNLPQNISAALDAGACGVLVPHVSNASEAKAAVSAARFAPHGTRGAGPGRAASYLRDIGGSIERARKETLVAVQLETLQAVKNVDEILAVEGIDLVFIGPGDLGVDAAAQACIESLDDLIERLVSAAQAADVPVGIFTADRAASKRWLARLSFVIEGSDAQFLTLASDAAAAALD</sequence>
<dbReference type="InterPro" id="IPR015813">
    <property type="entry name" value="Pyrv/PenolPyrv_kinase-like_dom"/>
</dbReference>
<evidence type="ECO:0000313" key="5">
    <source>
        <dbReference type="EMBL" id="AML51834.1"/>
    </source>
</evidence>
<protein>
    <recommendedName>
        <fullName evidence="4">HpcH/HpaI aldolase/citrate lyase domain-containing protein</fullName>
    </recommendedName>
</protein>
<dbReference type="EMBL" id="CP014327">
    <property type="protein sequence ID" value="AML51834.1"/>
    <property type="molecule type" value="Genomic_DNA"/>
</dbReference>
<dbReference type="GO" id="GO:0016832">
    <property type="term" value="F:aldehyde-lyase activity"/>
    <property type="evidence" value="ECO:0007669"/>
    <property type="project" value="TreeGrafter"/>
</dbReference>
<dbReference type="AlphaFoldDB" id="A0A126V0L7"/>
<organism evidence="5 6">
    <name type="scientific">Falsihalocynthiibacter arcticus</name>
    <dbReference type="NCBI Taxonomy" id="1579316"/>
    <lineage>
        <taxon>Bacteria</taxon>
        <taxon>Pseudomonadati</taxon>
        <taxon>Pseudomonadota</taxon>
        <taxon>Alphaproteobacteria</taxon>
        <taxon>Rhodobacterales</taxon>
        <taxon>Roseobacteraceae</taxon>
        <taxon>Falsihalocynthiibacter</taxon>
    </lineage>
</organism>
<proteinExistence type="inferred from homology"/>
<reference evidence="5 6" key="1">
    <citation type="submission" date="2016-02" db="EMBL/GenBank/DDBJ databases">
        <title>Complete genome sequence of Halocynthiibacter arcticus PAMC 20958t from arctic marine sediment.</title>
        <authorList>
            <person name="Lee Y.M."/>
            <person name="Baek K."/>
            <person name="Lee H.K."/>
            <person name="Shin S.C."/>
        </authorList>
    </citation>
    <scope>NUCLEOTIDE SEQUENCE [LARGE SCALE GENOMIC DNA]</scope>
    <source>
        <strain evidence="5">PAMC 20958</strain>
    </source>
</reference>
<feature type="domain" description="HpcH/HpaI aldolase/citrate lyase" evidence="4">
    <location>
        <begin position="18"/>
        <end position="221"/>
    </location>
</feature>
<dbReference type="Proteomes" id="UP000070371">
    <property type="component" value="Chromosome"/>
</dbReference>
<dbReference type="OrthoDB" id="9802624at2"/>
<dbReference type="KEGG" id="hat:RC74_11670"/>
<dbReference type="GO" id="GO:0005737">
    <property type="term" value="C:cytoplasm"/>
    <property type="evidence" value="ECO:0007669"/>
    <property type="project" value="TreeGrafter"/>
</dbReference>
<dbReference type="RefSeq" id="WP_039001128.1">
    <property type="nucleotide sequence ID" value="NZ_CP014327.1"/>
</dbReference>